<feature type="signal peptide" evidence="1">
    <location>
        <begin position="1"/>
        <end position="32"/>
    </location>
</feature>
<dbReference type="EMBL" id="NOWI01000004">
    <property type="protein sequence ID" value="RFT44852.1"/>
    <property type="molecule type" value="Genomic_DNA"/>
</dbReference>
<reference evidence="2 3" key="1">
    <citation type="submission" date="2017-07" db="EMBL/GenBank/DDBJ databases">
        <authorList>
            <person name="Sun Z.S."/>
            <person name="Albrecht U."/>
            <person name="Echele G."/>
            <person name="Lee C.C."/>
        </authorList>
    </citation>
    <scope>NUCLEOTIDE SEQUENCE [LARGE SCALE GENOMIC DNA]</scope>
    <source>
        <strain evidence="2 3">P16-029</strain>
    </source>
</reference>
<accession>A0A3E2DHK7</accession>
<feature type="chain" id="PRO_5017576202" description="Secreted protein" evidence="1">
    <location>
        <begin position="33"/>
        <end position="209"/>
    </location>
</feature>
<organism evidence="2 3">
    <name type="scientific">Cutibacterium avidum</name>
    <dbReference type="NCBI Taxonomy" id="33010"/>
    <lineage>
        <taxon>Bacteria</taxon>
        <taxon>Bacillati</taxon>
        <taxon>Actinomycetota</taxon>
        <taxon>Actinomycetes</taxon>
        <taxon>Propionibacteriales</taxon>
        <taxon>Propionibacteriaceae</taxon>
        <taxon>Cutibacterium</taxon>
    </lineage>
</organism>
<evidence type="ECO:0000313" key="3">
    <source>
        <dbReference type="Proteomes" id="UP000259211"/>
    </source>
</evidence>
<keyword evidence="1" id="KW-0732">Signal</keyword>
<evidence type="ECO:0008006" key="4">
    <source>
        <dbReference type="Google" id="ProtNLM"/>
    </source>
</evidence>
<comment type="caution">
    <text evidence="2">The sequence shown here is derived from an EMBL/GenBank/DDBJ whole genome shotgun (WGS) entry which is preliminary data.</text>
</comment>
<dbReference type="AlphaFoldDB" id="A0A3E2DHK7"/>
<sequence>MGFLTHQVRRGVTLAAAAALSVAPFAVSDAHAAESASASDPTQFELPQRWNSDYEPGTACSTPGENGTYLTAKKRWFKQTDASSVANNTANAVPVSTKVKQSRTQTLQVSAKVAGQGDLAKIMTQTFGFTYVNEVHWSLKQVVGPYTLPAGKEGRLAWGFIILDADAQNVHCAPNLSWQATGRPYHVSAPESRYAELQIDNPEYEDLSY</sequence>
<name>A0A3E2DHK7_9ACTN</name>
<proteinExistence type="predicted"/>
<evidence type="ECO:0000256" key="1">
    <source>
        <dbReference type="SAM" id="SignalP"/>
    </source>
</evidence>
<gene>
    <name evidence="2" type="ORF">CHT91_05120</name>
</gene>
<evidence type="ECO:0000313" key="2">
    <source>
        <dbReference type="EMBL" id="RFT44852.1"/>
    </source>
</evidence>
<dbReference type="RefSeq" id="WP_117189112.1">
    <property type="nucleotide sequence ID" value="NZ_NOWI01000004.1"/>
</dbReference>
<dbReference type="Proteomes" id="UP000259211">
    <property type="component" value="Unassembled WGS sequence"/>
</dbReference>
<protein>
    <recommendedName>
        <fullName evidence="4">Secreted protein</fullName>
    </recommendedName>
</protein>